<dbReference type="Pfam" id="PF00048">
    <property type="entry name" value="IL8"/>
    <property type="match status" value="1"/>
</dbReference>
<proteinExistence type="inferred from homology"/>
<feature type="chain" id="PRO_5029937247" description="C-C motif chemokine" evidence="9">
    <location>
        <begin position="21"/>
        <end position="91"/>
    </location>
</feature>
<comment type="caution">
    <text evidence="11">The sequence shown here is derived from an EMBL/GenBank/DDBJ whole genome shotgun (WGS) entry which is preliminary data.</text>
</comment>
<dbReference type="FunFam" id="2.40.50.40:FF:000002">
    <property type="entry name" value="C-C motif chemokine"/>
    <property type="match status" value="1"/>
</dbReference>
<feature type="domain" description="Chemokine interleukin-8-like" evidence="10">
    <location>
        <begin position="28"/>
        <end position="86"/>
    </location>
</feature>
<dbReference type="InterPro" id="IPR000827">
    <property type="entry name" value="Chemokine_CC_CS"/>
</dbReference>
<dbReference type="InterPro" id="IPR039809">
    <property type="entry name" value="Chemokine_b/g/d"/>
</dbReference>
<dbReference type="PROSITE" id="PS00472">
    <property type="entry name" value="SMALL_CYTOKINES_CC"/>
    <property type="match status" value="1"/>
</dbReference>
<evidence type="ECO:0000256" key="8">
    <source>
        <dbReference type="ARBA" id="ARBA00023198"/>
    </source>
</evidence>
<dbReference type="CDD" id="cd00272">
    <property type="entry name" value="Chemokine_CC"/>
    <property type="match status" value="1"/>
</dbReference>
<evidence type="ECO:0000256" key="7">
    <source>
        <dbReference type="ARBA" id="ARBA00023157"/>
    </source>
</evidence>
<dbReference type="GO" id="GO:0030335">
    <property type="term" value="P:positive regulation of cell migration"/>
    <property type="evidence" value="ECO:0007669"/>
    <property type="project" value="TreeGrafter"/>
</dbReference>
<keyword evidence="8" id="KW-0395">Inflammatory response</keyword>
<dbReference type="GO" id="GO:0008009">
    <property type="term" value="F:chemokine activity"/>
    <property type="evidence" value="ECO:0007669"/>
    <property type="project" value="InterPro"/>
</dbReference>
<dbReference type="InParanoid" id="A0A7J8CWT8"/>
<evidence type="ECO:0000256" key="6">
    <source>
        <dbReference type="ARBA" id="ARBA00022729"/>
    </source>
</evidence>
<dbReference type="SUPFAM" id="SSF54117">
    <property type="entry name" value="Interleukin 8-like chemokines"/>
    <property type="match status" value="1"/>
</dbReference>
<dbReference type="GO" id="GO:0061844">
    <property type="term" value="P:antimicrobial humoral immune response mediated by antimicrobial peptide"/>
    <property type="evidence" value="ECO:0007669"/>
    <property type="project" value="TreeGrafter"/>
</dbReference>
<dbReference type="Gene3D" id="2.40.50.40">
    <property type="match status" value="1"/>
</dbReference>
<reference evidence="11 12" key="1">
    <citation type="journal article" date="2020" name="Nature">
        <title>Six reference-quality genomes reveal evolution of bat adaptations.</title>
        <authorList>
            <person name="Jebb D."/>
            <person name="Huang Z."/>
            <person name="Pippel M."/>
            <person name="Hughes G.M."/>
            <person name="Lavrichenko K."/>
            <person name="Devanna P."/>
            <person name="Winkler S."/>
            <person name="Jermiin L.S."/>
            <person name="Skirmuntt E.C."/>
            <person name="Katzourakis A."/>
            <person name="Burkitt-Gray L."/>
            <person name="Ray D.A."/>
            <person name="Sullivan K.A.M."/>
            <person name="Roscito J.G."/>
            <person name="Kirilenko B.M."/>
            <person name="Davalos L.M."/>
            <person name="Corthals A.P."/>
            <person name="Power M.L."/>
            <person name="Jones G."/>
            <person name="Ransome R.D."/>
            <person name="Dechmann D.K.N."/>
            <person name="Locatelli A.G."/>
            <person name="Puechmaille S.J."/>
            <person name="Fedrigo O."/>
            <person name="Jarvis E.D."/>
            <person name="Hiller M."/>
            <person name="Vernes S.C."/>
            <person name="Myers E.W."/>
            <person name="Teeling E.C."/>
        </authorList>
    </citation>
    <scope>NUCLEOTIDE SEQUENCE [LARGE SCALE GENOMIC DNA]</scope>
    <source>
        <strain evidence="11">MMolMol1</strain>
        <tissue evidence="11">Muscle</tissue>
    </source>
</reference>
<keyword evidence="7" id="KW-1015">Disulfide bond</keyword>
<dbReference type="GO" id="GO:0005615">
    <property type="term" value="C:extracellular space"/>
    <property type="evidence" value="ECO:0007669"/>
    <property type="project" value="UniProtKB-KW"/>
</dbReference>
<dbReference type="SMART" id="SM00199">
    <property type="entry name" value="SCY"/>
    <property type="match status" value="1"/>
</dbReference>
<dbReference type="PANTHER" id="PTHR12015:SF147">
    <property type="entry name" value="C-C MOTIF CHEMOKINE 13"/>
    <property type="match status" value="1"/>
</dbReference>
<evidence type="ECO:0000256" key="3">
    <source>
        <dbReference type="ARBA" id="ARBA00022500"/>
    </source>
</evidence>
<accession>A0A7J8CWT8</accession>
<evidence type="ECO:0000313" key="11">
    <source>
        <dbReference type="EMBL" id="KAF6415226.1"/>
    </source>
</evidence>
<keyword evidence="4 9" id="KW-0202">Cytokine</keyword>
<dbReference type="GO" id="GO:0048245">
    <property type="term" value="P:eosinophil chemotaxis"/>
    <property type="evidence" value="ECO:0007669"/>
    <property type="project" value="TreeGrafter"/>
</dbReference>
<keyword evidence="3 9" id="KW-0145">Chemotaxis</keyword>
<feature type="signal peptide" evidence="9">
    <location>
        <begin position="1"/>
        <end position="20"/>
    </location>
</feature>
<dbReference type="InterPro" id="IPR036048">
    <property type="entry name" value="Interleukin_8-like_sf"/>
</dbReference>
<dbReference type="GO" id="GO:0006954">
    <property type="term" value="P:inflammatory response"/>
    <property type="evidence" value="ECO:0007669"/>
    <property type="project" value="UniProtKB-KW"/>
</dbReference>
<dbReference type="AlphaFoldDB" id="A0A7J8CWT8"/>
<evidence type="ECO:0000256" key="1">
    <source>
        <dbReference type="ARBA" id="ARBA00004613"/>
    </source>
</evidence>
<evidence type="ECO:0000256" key="9">
    <source>
        <dbReference type="RuleBase" id="RU361150"/>
    </source>
</evidence>
<keyword evidence="5 9" id="KW-0964">Secreted</keyword>
<sequence length="91" mass="10436">MRVSTVVLCLLLTSSTQVLAQPDALTSMSTCCFTYTKKKIPLQRLKSYRVTTSQCVRKAVVFRTKLGKNICANPKENWVQNYVKYLDQKRT</sequence>
<evidence type="ECO:0000256" key="4">
    <source>
        <dbReference type="ARBA" id="ARBA00022514"/>
    </source>
</evidence>
<comment type="subcellular location">
    <subcellularLocation>
        <location evidence="1 9">Secreted</location>
    </subcellularLocation>
</comment>
<dbReference type="InterPro" id="IPR001811">
    <property type="entry name" value="Chemokine_IL8-like_dom"/>
</dbReference>
<keyword evidence="12" id="KW-1185">Reference proteome</keyword>
<evidence type="ECO:0000256" key="5">
    <source>
        <dbReference type="ARBA" id="ARBA00022525"/>
    </source>
</evidence>
<evidence type="ECO:0000313" key="12">
    <source>
        <dbReference type="Proteomes" id="UP000550707"/>
    </source>
</evidence>
<dbReference type="EMBL" id="JACASF010000019">
    <property type="protein sequence ID" value="KAF6415226.1"/>
    <property type="molecule type" value="Genomic_DNA"/>
</dbReference>
<dbReference type="GO" id="GO:0070098">
    <property type="term" value="P:chemokine-mediated signaling pathway"/>
    <property type="evidence" value="ECO:0007669"/>
    <property type="project" value="TreeGrafter"/>
</dbReference>
<evidence type="ECO:0000256" key="2">
    <source>
        <dbReference type="ARBA" id="ARBA00010868"/>
    </source>
</evidence>
<evidence type="ECO:0000259" key="10">
    <source>
        <dbReference type="SMART" id="SM00199"/>
    </source>
</evidence>
<organism evidence="11 12">
    <name type="scientific">Molossus molossus</name>
    <name type="common">Pallas' mastiff bat</name>
    <name type="synonym">Vespertilio molossus</name>
    <dbReference type="NCBI Taxonomy" id="27622"/>
    <lineage>
        <taxon>Eukaryota</taxon>
        <taxon>Metazoa</taxon>
        <taxon>Chordata</taxon>
        <taxon>Craniata</taxon>
        <taxon>Vertebrata</taxon>
        <taxon>Euteleostomi</taxon>
        <taxon>Mammalia</taxon>
        <taxon>Eutheria</taxon>
        <taxon>Laurasiatheria</taxon>
        <taxon>Chiroptera</taxon>
        <taxon>Yangochiroptera</taxon>
        <taxon>Molossidae</taxon>
        <taxon>Molossus</taxon>
    </lineage>
</organism>
<dbReference type="OrthoDB" id="9404618at2759"/>
<keyword evidence="6 9" id="KW-0732">Signal</keyword>
<dbReference type="GO" id="GO:0048020">
    <property type="term" value="F:CCR chemokine receptor binding"/>
    <property type="evidence" value="ECO:0007669"/>
    <property type="project" value="TreeGrafter"/>
</dbReference>
<name>A0A7J8CWT8_MOLMO</name>
<comment type="similarity">
    <text evidence="2 9">Belongs to the intercrine beta (chemokine CC) family.</text>
</comment>
<gene>
    <name evidence="11" type="ORF">HJG59_002338</name>
</gene>
<dbReference type="PANTHER" id="PTHR12015">
    <property type="entry name" value="SMALL INDUCIBLE CYTOKINE A"/>
    <property type="match status" value="1"/>
</dbReference>
<dbReference type="Proteomes" id="UP000550707">
    <property type="component" value="Unassembled WGS sequence"/>
</dbReference>
<protein>
    <recommendedName>
        <fullName evidence="9">C-C motif chemokine</fullName>
    </recommendedName>
</protein>